<dbReference type="InterPro" id="IPR036388">
    <property type="entry name" value="WH-like_DNA-bd_sf"/>
</dbReference>
<dbReference type="GO" id="GO:0003700">
    <property type="term" value="F:DNA-binding transcription factor activity"/>
    <property type="evidence" value="ECO:0007669"/>
    <property type="project" value="InterPro"/>
</dbReference>
<dbReference type="KEGG" id="sbr:SY1_17800"/>
<reference evidence="7" key="1">
    <citation type="submission" date="2010-03" db="EMBL/GenBank/DDBJ databases">
        <title>The genome sequence of Synergistetes sp. SGP1.</title>
        <authorList>
            <consortium name="metaHIT consortium -- http://www.metahit.eu/"/>
            <person name="Pajon A."/>
            <person name="Turner K."/>
            <person name="Parkhill J."/>
            <person name="Wade W."/>
            <person name="Vartoukian S."/>
        </authorList>
    </citation>
    <scope>NUCLEOTIDE SEQUENCE [LARGE SCALE GENOMIC DNA]</scope>
    <source>
        <strain evidence="7">SGP1</strain>
    </source>
</reference>
<dbReference type="PANTHER" id="PTHR33164">
    <property type="entry name" value="TRANSCRIPTIONAL REGULATOR, MARR FAMILY"/>
    <property type="match status" value="1"/>
</dbReference>
<reference evidence="6 7" key="2">
    <citation type="submission" date="2010-03" db="EMBL/GenBank/DDBJ databases">
        <authorList>
            <person name="Pajon A."/>
        </authorList>
    </citation>
    <scope>NUCLEOTIDE SEQUENCE [LARGE SCALE GENOMIC DNA]</scope>
    <source>
        <strain evidence="6 7">SGP1</strain>
    </source>
</reference>
<dbReference type="InterPro" id="IPR039422">
    <property type="entry name" value="MarR/SlyA-like"/>
</dbReference>
<dbReference type="InterPro" id="IPR000835">
    <property type="entry name" value="HTH_MarR-typ"/>
</dbReference>
<evidence type="ECO:0000256" key="3">
    <source>
        <dbReference type="ARBA" id="ARBA00023163"/>
    </source>
</evidence>
<protein>
    <submittedName>
        <fullName evidence="6">Transcriptional regulators</fullName>
    </submittedName>
</protein>
<evidence type="ECO:0000259" key="5">
    <source>
        <dbReference type="PROSITE" id="PS50995"/>
    </source>
</evidence>
<keyword evidence="2" id="KW-0238">DNA-binding</keyword>
<evidence type="ECO:0000313" key="6">
    <source>
        <dbReference type="EMBL" id="CBL28682.1"/>
    </source>
</evidence>
<dbReference type="AlphaFoldDB" id="A0AB94IY14"/>
<evidence type="ECO:0000313" key="7">
    <source>
        <dbReference type="Proteomes" id="UP000008957"/>
    </source>
</evidence>
<dbReference type="GO" id="GO:0006950">
    <property type="term" value="P:response to stress"/>
    <property type="evidence" value="ECO:0007669"/>
    <property type="project" value="TreeGrafter"/>
</dbReference>
<dbReference type="RefSeq" id="WP_015556829.1">
    <property type="nucleotide sequence ID" value="NC_021038.1"/>
</dbReference>
<feature type="region of interest" description="Disordered" evidence="4">
    <location>
        <begin position="195"/>
        <end position="242"/>
    </location>
</feature>
<dbReference type="EMBL" id="FP929056">
    <property type="protein sequence ID" value="CBL28682.1"/>
    <property type="molecule type" value="Genomic_DNA"/>
</dbReference>
<organism evidence="6 7">
    <name type="scientific">Fretibacterium fastidiosum</name>
    <dbReference type="NCBI Taxonomy" id="651822"/>
    <lineage>
        <taxon>Bacteria</taxon>
        <taxon>Thermotogati</taxon>
        <taxon>Synergistota</taxon>
        <taxon>Synergistia</taxon>
        <taxon>Synergistales</taxon>
        <taxon>Aminobacteriaceae</taxon>
        <taxon>Fretibacterium</taxon>
    </lineage>
</organism>
<feature type="domain" description="HTH marR-type" evidence="5">
    <location>
        <begin position="11"/>
        <end position="136"/>
    </location>
</feature>
<feature type="compositionally biased region" description="Basic and acidic residues" evidence="4">
    <location>
        <begin position="233"/>
        <end position="242"/>
    </location>
</feature>
<dbReference type="InterPro" id="IPR036390">
    <property type="entry name" value="WH_DNA-bd_sf"/>
</dbReference>
<evidence type="ECO:0000256" key="2">
    <source>
        <dbReference type="ARBA" id="ARBA00023125"/>
    </source>
</evidence>
<dbReference type="SUPFAM" id="SSF46785">
    <property type="entry name" value="Winged helix' DNA-binding domain"/>
    <property type="match status" value="1"/>
</dbReference>
<evidence type="ECO:0000256" key="1">
    <source>
        <dbReference type="ARBA" id="ARBA00023015"/>
    </source>
</evidence>
<dbReference type="PRINTS" id="PR00598">
    <property type="entry name" value="HTHMARR"/>
</dbReference>
<dbReference type="InterPro" id="IPR023187">
    <property type="entry name" value="Tscrpt_reg_MarR-type_CS"/>
</dbReference>
<dbReference type="Pfam" id="PF12802">
    <property type="entry name" value="MarR_2"/>
    <property type="match status" value="1"/>
</dbReference>
<name>A0AB94IY14_9BACT</name>
<keyword evidence="3" id="KW-0804">Transcription</keyword>
<keyword evidence="1" id="KW-0805">Transcription regulation</keyword>
<evidence type="ECO:0000256" key="4">
    <source>
        <dbReference type="SAM" id="MobiDB-lite"/>
    </source>
</evidence>
<dbReference type="PROSITE" id="PS01117">
    <property type="entry name" value="HTH_MARR_1"/>
    <property type="match status" value="1"/>
</dbReference>
<accession>A0AB94IY14</accession>
<proteinExistence type="predicted"/>
<sequence>MDDVCRDIYEKLSFVQWLLRRLQMLRHTEYGPFSDIHYGQGRVLAFLKVQPKIATKDLAYLLGLRQQSLNELLNRLEQGGYVERKPSEEDRRVMIVHLTDKGKELRQPESDWASVFGCLSGEELSALSRYLDRIIDSLESQVEIPFEEHLSAWMEQARERMGDERFEEAVRQSGFGVRGGVKMFRWSRRRGEDPRLGCDLRGPAPKDLPGAERFSPDYDGPVPEGRGRCPWQRQKESGDAEE</sequence>
<dbReference type="PROSITE" id="PS50995">
    <property type="entry name" value="HTH_MARR_2"/>
    <property type="match status" value="1"/>
</dbReference>
<dbReference type="PANTHER" id="PTHR33164:SF89">
    <property type="entry name" value="MARR FAMILY REGULATORY PROTEIN"/>
    <property type="match status" value="1"/>
</dbReference>
<dbReference type="SMART" id="SM00347">
    <property type="entry name" value="HTH_MARR"/>
    <property type="match status" value="1"/>
</dbReference>
<dbReference type="Gene3D" id="1.10.10.10">
    <property type="entry name" value="Winged helix-like DNA-binding domain superfamily/Winged helix DNA-binding domain"/>
    <property type="match status" value="1"/>
</dbReference>
<gene>
    <name evidence="6" type="ORF">SY1_17800</name>
</gene>
<keyword evidence="7" id="KW-1185">Reference proteome</keyword>
<dbReference type="Proteomes" id="UP000008957">
    <property type="component" value="Chromosome"/>
</dbReference>
<dbReference type="GO" id="GO:0003677">
    <property type="term" value="F:DNA binding"/>
    <property type="evidence" value="ECO:0007669"/>
    <property type="project" value="UniProtKB-KW"/>
</dbReference>